<evidence type="ECO:0000313" key="3">
    <source>
        <dbReference type="EMBL" id="OQU79688.1"/>
    </source>
</evidence>
<feature type="region of interest" description="Disordered" evidence="2">
    <location>
        <begin position="178"/>
        <end position="197"/>
    </location>
</feature>
<dbReference type="ExpressionAtlas" id="A0A1Z5R7E5">
    <property type="expression patterns" value="baseline"/>
</dbReference>
<feature type="region of interest" description="Disordered" evidence="2">
    <location>
        <begin position="1"/>
        <end position="51"/>
    </location>
</feature>
<feature type="compositionally biased region" description="Low complexity" evidence="2">
    <location>
        <begin position="21"/>
        <end position="50"/>
    </location>
</feature>
<name>A0A1Z5R7E5_SORBI</name>
<evidence type="ECO:0000256" key="1">
    <source>
        <dbReference type="SAM" id="Coils"/>
    </source>
</evidence>
<evidence type="ECO:0000313" key="4">
    <source>
        <dbReference type="Proteomes" id="UP000000768"/>
    </source>
</evidence>
<accession>A0A1Z5R7E5</accession>
<proteinExistence type="predicted"/>
<feature type="region of interest" description="Disordered" evidence="2">
    <location>
        <begin position="151"/>
        <end position="173"/>
    </location>
</feature>
<sequence>MPPQMSRQAAARPAEARSVRRPSSSSPSRKRPSSSSSSSSSSNDSSSSDVLVDEVLLDDPTDERIEAEIVAHLFRGADPEAYRQAVAQQESLRAKKAALRREVAESRALTRRLRAYTDLLIKTDVTGYSEAQTEEYRRELQRRSKECFGRPLVLPPAPAMTPSTTRWRSRSRRRSWHTSSVAPVMRRSATAKRSHRRRHYGQRRWRCRARAQVRRLRACVQVHRAADRGVPSGASTPEQGVLRFGCHLCRLLGPAQFWELLSWD</sequence>
<dbReference type="EMBL" id="CM000767">
    <property type="protein sequence ID" value="OQU79688.1"/>
    <property type="molecule type" value="Genomic_DNA"/>
</dbReference>
<dbReference type="Gramene" id="OQU79688">
    <property type="protein sequence ID" value="OQU79688"/>
    <property type="gene ID" value="SORBI_3008G180200"/>
</dbReference>
<reference evidence="3 4" key="1">
    <citation type="journal article" date="2009" name="Nature">
        <title>The Sorghum bicolor genome and the diversification of grasses.</title>
        <authorList>
            <person name="Paterson A.H."/>
            <person name="Bowers J.E."/>
            <person name="Bruggmann R."/>
            <person name="Dubchak I."/>
            <person name="Grimwood J."/>
            <person name="Gundlach H."/>
            <person name="Haberer G."/>
            <person name="Hellsten U."/>
            <person name="Mitros T."/>
            <person name="Poliakov A."/>
            <person name="Schmutz J."/>
            <person name="Spannagl M."/>
            <person name="Tang H."/>
            <person name="Wang X."/>
            <person name="Wicker T."/>
            <person name="Bharti A.K."/>
            <person name="Chapman J."/>
            <person name="Feltus F.A."/>
            <person name="Gowik U."/>
            <person name="Grigoriev I.V."/>
            <person name="Lyons E."/>
            <person name="Maher C.A."/>
            <person name="Martis M."/>
            <person name="Narechania A."/>
            <person name="Otillar R.P."/>
            <person name="Penning B.W."/>
            <person name="Salamov A.A."/>
            <person name="Wang Y."/>
            <person name="Zhang L."/>
            <person name="Carpita N.C."/>
            <person name="Freeling M."/>
            <person name="Gingle A.R."/>
            <person name="Hash C.T."/>
            <person name="Keller B."/>
            <person name="Klein P."/>
            <person name="Kresovich S."/>
            <person name="McCann M.C."/>
            <person name="Ming R."/>
            <person name="Peterson D.G."/>
            <person name="Mehboob-ur-Rahman"/>
            <person name="Ware D."/>
            <person name="Westhoff P."/>
            <person name="Mayer K.F."/>
            <person name="Messing J."/>
            <person name="Rokhsar D.S."/>
        </authorList>
    </citation>
    <scope>NUCLEOTIDE SEQUENCE [LARGE SCALE GENOMIC DNA]</scope>
    <source>
        <strain evidence="4">cv. BTx623</strain>
    </source>
</reference>
<keyword evidence="4" id="KW-1185">Reference proteome</keyword>
<organism evidence="3 4">
    <name type="scientific">Sorghum bicolor</name>
    <name type="common">Sorghum</name>
    <name type="synonym">Sorghum vulgare</name>
    <dbReference type="NCBI Taxonomy" id="4558"/>
    <lineage>
        <taxon>Eukaryota</taxon>
        <taxon>Viridiplantae</taxon>
        <taxon>Streptophyta</taxon>
        <taxon>Embryophyta</taxon>
        <taxon>Tracheophyta</taxon>
        <taxon>Spermatophyta</taxon>
        <taxon>Magnoliopsida</taxon>
        <taxon>Liliopsida</taxon>
        <taxon>Poales</taxon>
        <taxon>Poaceae</taxon>
        <taxon>PACMAD clade</taxon>
        <taxon>Panicoideae</taxon>
        <taxon>Andropogonodae</taxon>
        <taxon>Andropogoneae</taxon>
        <taxon>Sorghinae</taxon>
        <taxon>Sorghum</taxon>
    </lineage>
</organism>
<reference evidence="4" key="2">
    <citation type="journal article" date="2018" name="Plant J.">
        <title>The Sorghum bicolor reference genome: improved assembly, gene annotations, a transcriptome atlas, and signatures of genome organization.</title>
        <authorList>
            <person name="McCormick R.F."/>
            <person name="Truong S.K."/>
            <person name="Sreedasyam A."/>
            <person name="Jenkins J."/>
            <person name="Shu S."/>
            <person name="Sims D."/>
            <person name="Kennedy M."/>
            <person name="Amirebrahimi M."/>
            <person name="Weers B.D."/>
            <person name="McKinley B."/>
            <person name="Mattison A."/>
            <person name="Morishige D.T."/>
            <person name="Grimwood J."/>
            <person name="Schmutz J."/>
            <person name="Mullet J.E."/>
        </authorList>
    </citation>
    <scope>NUCLEOTIDE SEQUENCE [LARGE SCALE GENOMIC DNA]</scope>
    <source>
        <strain evidence="4">cv. BTx623</strain>
    </source>
</reference>
<evidence type="ECO:0000256" key="2">
    <source>
        <dbReference type="SAM" id="MobiDB-lite"/>
    </source>
</evidence>
<feature type="compositionally biased region" description="Low complexity" evidence="2">
    <location>
        <begin position="1"/>
        <end position="13"/>
    </location>
</feature>
<dbReference type="InParanoid" id="A0A1Z5R7E5"/>
<feature type="coiled-coil region" evidence="1">
    <location>
        <begin position="82"/>
        <end position="109"/>
    </location>
</feature>
<keyword evidence="1" id="KW-0175">Coiled coil</keyword>
<gene>
    <name evidence="3" type="ORF">SORBI_3008G180200</name>
</gene>
<protein>
    <submittedName>
        <fullName evidence="3">Uncharacterized protein</fullName>
    </submittedName>
</protein>
<dbReference type="Proteomes" id="UP000000768">
    <property type="component" value="Chromosome 8"/>
</dbReference>
<dbReference type="AlphaFoldDB" id="A0A1Z5R7E5"/>